<dbReference type="SUPFAM" id="SSF56214">
    <property type="entry name" value="4'-phosphopantetheinyl transferase"/>
    <property type="match status" value="2"/>
</dbReference>
<protein>
    <submittedName>
        <fullName evidence="4">Phosphopantetheine--protein transferase-like protein</fullName>
    </submittedName>
</protein>
<evidence type="ECO:0000256" key="1">
    <source>
        <dbReference type="ARBA" id="ARBA00010990"/>
    </source>
</evidence>
<dbReference type="PANTHER" id="PTHR12215">
    <property type="entry name" value="PHOSPHOPANTETHEINE TRANSFERASE"/>
    <property type="match status" value="1"/>
</dbReference>
<dbReference type="InterPro" id="IPR037143">
    <property type="entry name" value="4-PPantetheinyl_Trfase_dom_sf"/>
</dbReference>
<dbReference type="AlphaFoldDB" id="A0A3N2C4H1"/>
<dbReference type="RefSeq" id="WP_085513272.1">
    <property type="nucleotide sequence ID" value="NZ_FXAP01000005.1"/>
</dbReference>
<proteinExistence type="inferred from homology"/>
<dbReference type="PANTHER" id="PTHR12215:SF10">
    <property type="entry name" value="L-AMINOADIPATE-SEMIALDEHYDE DEHYDROGENASE-PHOSPHOPANTETHEINYL TRANSFERASE"/>
    <property type="match status" value="1"/>
</dbReference>
<dbReference type="GO" id="GO:0005829">
    <property type="term" value="C:cytosol"/>
    <property type="evidence" value="ECO:0007669"/>
    <property type="project" value="TreeGrafter"/>
</dbReference>
<dbReference type="Proteomes" id="UP000266915">
    <property type="component" value="Unassembled WGS sequence"/>
</dbReference>
<evidence type="ECO:0000259" key="3">
    <source>
        <dbReference type="Pfam" id="PF01648"/>
    </source>
</evidence>
<dbReference type="Pfam" id="PF01648">
    <property type="entry name" value="ACPS"/>
    <property type="match status" value="1"/>
</dbReference>
<dbReference type="GO" id="GO:0019878">
    <property type="term" value="P:lysine biosynthetic process via aminoadipic acid"/>
    <property type="evidence" value="ECO:0007669"/>
    <property type="project" value="TreeGrafter"/>
</dbReference>
<feature type="domain" description="4'-phosphopantetheinyl transferase" evidence="3">
    <location>
        <begin position="118"/>
        <end position="190"/>
    </location>
</feature>
<comment type="caution">
    <text evidence="4">The sequence shown here is derived from an EMBL/GenBank/DDBJ whole genome shotgun (WGS) entry which is preliminary data.</text>
</comment>
<keyword evidence="2 4" id="KW-0808">Transferase</keyword>
<dbReference type="InterPro" id="IPR008278">
    <property type="entry name" value="4-PPantetheinyl_Trfase_dom"/>
</dbReference>
<dbReference type="GO" id="GO:0008897">
    <property type="term" value="F:holo-[acyl-carrier-protein] synthase activity"/>
    <property type="evidence" value="ECO:0007669"/>
    <property type="project" value="InterPro"/>
</dbReference>
<dbReference type="EMBL" id="RKHL01000001">
    <property type="protein sequence ID" value="ROR82330.1"/>
    <property type="molecule type" value="Genomic_DNA"/>
</dbReference>
<evidence type="ECO:0000313" key="4">
    <source>
        <dbReference type="EMBL" id="ROR82330.1"/>
    </source>
</evidence>
<keyword evidence="5" id="KW-1185">Reference proteome</keyword>
<gene>
    <name evidence="4" type="ORF">EDD42_2419</name>
</gene>
<evidence type="ECO:0000256" key="2">
    <source>
        <dbReference type="ARBA" id="ARBA00022679"/>
    </source>
</evidence>
<accession>A0A3N2C4H1</accession>
<dbReference type="InterPro" id="IPR050559">
    <property type="entry name" value="P-Pant_transferase_sf"/>
</dbReference>
<name>A0A3N2C4H1_9MICO</name>
<sequence length="222" mass="24027">MHRADPLPRPTVRFLRWAGAAELDLAGTAARLDPSARDRLDTSSATAARRFLFGRALLVRTVAETIGTDPERIEVTAFCPDCARAHGRPRVRFGDRTVQVSVSHTADASAVAVSIEHPVGVDVERLDAARFAGVEDVALTPAEREQWQRLPDRRRLRALAERWTAKEAVTKALGTGLTTDPATIDLGPGATPHVSETAGHRFVIDHPEPAPGFVVATALLLR</sequence>
<dbReference type="Gene3D" id="3.90.470.20">
    <property type="entry name" value="4'-phosphopantetheinyl transferase domain"/>
    <property type="match status" value="2"/>
</dbReference>
<reference evidence="4 5" key="1">
    <citation type="submission" date="2018-11" db="EMBL/GenBank/DDBJ databases">
        <title>Sequencing the genomes of 1000 actinobacteria strains.</title>
        <authorList>
            <person name="Klenk H.-P."/>
        </authorList>
    </citation>
    <scope>NUCLEOTIDE SEQUENCE [LARGE SCALE GENOMIC DNA]</scope>
    <source>
        <strain evidence="4 5">DSM 14012</strain>
    </source>
</reference>
<organism evidence="4 5">
    <name type="scientific">Plantibacter flavus</name>
    <dbReference type="NCBI Taxonomy" id="150123"/>
    <lineage>
        <taxon>Bacteria</taxon>
        <taxon>Bacillati</taxon>
        <taxon>Actinomycetota</taxon>
        <taxon>Actinomycetes</taxon>
        <taxon>Micrococcales</taxon>
        <taxon>Microbacteriaceae</taxon>
        <taxon>Plantibacter</taxon>
    </lineage>
</organism>
<comment type="similarity">
    <text evidence="1">Belongs to the P-Pant transferase superfamily. Gsp/Sfp/HetI/AcpT family.</text>
</comment>
<dbReference type="GO" id="GO:0000287">
    <property type="term" value="F:magnesium ion binding"/>
    <property type="evidence" value="ECO:0007669"/>
    <property type="project" value="InterPro"/>
</dbReference>
<evidence type="ECO:0000313" key="5">
    <source>
        <dbReference type="Proteomes" id="UP000266915"/>
    </source>
</evidence>